<name>A0A815T880_ADIRI</name>
<proteinExistence type="predicted"/>
<gene>
    <name evidence="1" type="ORF">EDS130_LOCUS42546</name>
</gene>
<evidence type="ECO:0000313" key="2">
    <source>
        <dbReference type="Proteomes" id="UP000663852"/>
    </source>
</evidence>
<comment type="caution">
    <text evidence="1">The sequence shown here is derived from an EMBL/GenBank/DDBJ whole genome shotgun (WGS) entry which is preliminary data.</text>
</comment>
<dbReference type="OrthoDB" id="10057301at2759"/>
<accession>A0A815T880</accession>
<dbReference type="Proteomes" id="UP000663852">
    <property type="component" value="Unassembled WGS sequence"/>
</dbReference>
<sequence length="111" mass="13219">MVSNRILQNFYIICLDSNTNQKDYTHHDKLKQLQNIANIVDTFHDVDNCIDFVTDIKHEKVFLVLSSTFSCYIISLIHDIDGEYDKAKELYRIQYLLIMKNCIFWSNWGHQ</sequence>
<evidence type="ECO:0000313" key="1">
    <source>
        <dbReference type="EMBL" id="CAF1499621.1"/>
    </source>
</evidence>
<dbReference type="AlphaFoldDB" id="A0A815T880"/>
<protein>
    <submittedName>
        <fullName evidence="1">Uncharacterized protein</fullName>
    </submittedName>
</protein>
<reference evidence="1" key="1">
    <citation type="submission" date="2021-02" db="EMBL/GenBank/DDBJ databases">
        <authorList>
            <person name="Nowell W R."/>
        </authorList>
    </citation>
    <scope>NUCLEOTIDE SEQUENCE</scope>
</reference>
<organism evidence="1 2">
    <name type="scientific">Adineta ricciae</name>
    <name type="common">Rotifer</name>
    <dbReference type="NCBI Taxonomy" id="249248"/>
    <lineage>
        <taxon>Eukaryota</taxon>
        <taxon>Metazoa</taxon>
        <taxon>Spiralia</taxon>
        <taxon>Gnathifera</taxon>
        <taxon>Rotifera</taxon>
        <taxon>Eurotatoria</taxon>
        <taxon>Bdelloidea</taxon>
        <taxon>Adinetida</taxon>
        <taxon>Adinetidae</taxon>
        <taxon>Adineta</taxon>
    </lineage>
</organism>
<dbReference type="EMBL" id="CAJNOJ010000628">
    <property type="protein sequence ID" value="CAF1499621.1"/>
    <property type="molecule type" value="Genomic_DNA"/>
</dbReference>